<reference evidence="1 2" key="1">
    <citation type="submission" date="2018-11" db="EMBL/GenBank/DDBJ databases">
        <title>Sequencing the genomes of 1000 actinobacteria strains.</title>
        <authorList>
            <person name="Klenk H.-P."/>
        </authorList>
    </citation>
    <scope>NUCLEOTIDE SEQUENCE [LARGE SCALE GENOMIC DNA]</scope>
    <source>
        <strain evidence="1 2">DSM 14012</strain>
    </source>
</reference>
<evidence type="ECO:0000313" key="1">
    <source>
        <dbReference type="EMBL" id="ROR83286.1"/>
    </source>
</evidence>
<evidence type="ECO:0000313" key="2">
    <source>
        <dbReference type="Proteomes" id="UP000266915"/>
    </source>
</evidence>
<sequence length="250" mass="27096">MSSRTGSAPPVPSFRLQGMATDSEIERVPGIRDVSGFFENFEGEEVVVRPKDSRRPPFKIEVLFTDRVAVFSPKAPAQEGDLVERDDPRGGVIEYLIDRYEFNKDPFGDGDDHWSAHLVEKRHVDRRFAQPSIVVNGGVNQFAVGDRNSLRLTNQMAAFPDVVASIEEIRGGIPRDVLAPAQLAEVDDALEDAARVATESDKPHAVKRALHGVNGVLGEVVDSARGGAMSGVKTWAAAATALIINQISGL</sequence>
<dbReference type="Proteomes" id="UP000266915">
    <property type="component" value="Unassembled WGS sequence"/>
</dbReference>
<gene>
    <name evidence="1" type="ORF">EDD42_3397</name>
</gene>
<proteinExistence type="predicted"/>
<keyword evidence="2" id="KW-1185">Reference proteome</keyword>
<name>A0A3N2C6Z3_9MICO</name>
<organism evidence="1 2">
    <name type="scientific">Plantibacter flavus</name>
    <dbReference type="NCBI Taxonomy" id="150123"/>
    <lineage>
        <taxon>Bacteria</taxon>
        <taxon>Bacillati</taxon>
        <taxon>Actinomycetota</taxon>
        <taxon>Actinomycetes</taxon>
        <taxon>Micrococcales</taxon>
        <taxon>Microbacteriaceae</taxon>
        <taxon>Plantibacter</taxon>
    </lineage>
</organism>
<comment type="caution">
    <text evidence="1">The sequence shown here is derived from an EMBL/GenBank/DDBJ whole genome shotgun (WGS) entry which is preliminary data.</text>
</comment>
<protein>
    <submittedName>
        <fullName evidence="1">Uncharacterized protein</fullName>
    </submittedName>
</protein>
<dbReference type="AlphaFoldDB" id="A0A3N2C6Z3"/>
<accession>A0A3N2C6Z3</accession>
<dbReference type="EMBL" id="RKHL01000001">
    <property type="protein sequence ID" value="ROR83286.1"/>
    <property type="molecule type" value="Genomic_DNA"/>
</dbReference>